<sequence>MKKGEKIVNAVKFIVSSMFELPRRQPQSKPVRIEYCSVRNTRETGPAGSPAVVLGLDSSVLARCPALAAAALLTDAPACRRSRPRRARLNGRVVRTNDVD</sequence>
<protein>
    <submittedName>
        <fullName evidence="1">Uncharacterized protein</fullName>
    </submittedName>
</protein>
<dbReference type="Proteomes" id="UP000821845">
    <property type="component" value="Chromosome 5"/>
</dbReference>
<reference evidence="1" key="1">
    <citation type="submission" date="2020-05" db="EMBL/GenBank/DDBJ databases">
        <title>Large-scale comparative analyses of tick genomes elucidate their genetic diversity and vector capacities.</title>
        <authorList>
            <person name="Jia N."/>
            <person name="Wang J."/>
            <person name="Shi W."/>
            <person name="Du L."/>
            <person name="Sun Y."/>
            <person name="Zhan W."/>
            <person name="Jiang J."/>
            <person name="Wang Q."/>
            <person name="Zhang B."/>
            <person name="Ji P."/>
            <person name="Sakyi L.B."/>
            <person name="Cui X."/>
            <person name="Yuan T."/>
            <person name="Jiang B."/>
            <person name="Yang W."/>
            <person name="Lam T.T.-Y."/>
            <person name="Chang Q."/>
            <person name="Ding S."/>
            <person name="Wang X."/>
            <person name="Zhu J."/>
            <person name="Ruan X."/>
            <person name="Zhao L."/>
            <person name="Wei J."/>
            <person name="Que T."/>
            <person name="Du C."/>
            <person name="Cheng J."/>
            <person name="Dai P."/>
            <person name="Han X."/>
            <person name="Huang E."/>
            <person name="Gao Y."/>
            <person name="Liu J."/>
            <person name="Shao H."/>
            <person name="Ye R."/>
            <person name="Li L."/>
            <person name="Wei W."/>
            <person name="Wang X."/>
            <person name="Wang C."/>
            <person name="Yang T."/>
            <person name="Huo Q."/>
            <person name="Li W."/>
            <person name="Guo W."/>
            <person name="Chen H."/>
            <person name="Zhou L."/>
            <person name="Ni X."/>
            <person name="Tian J."/>
            <person name="Zhou Y."/>
            <person name="Sheng Y."/>
            <person name="Liu T."/>
            <person name="Pan Y."/>
            <person name="Xia L."/>
            <person name="Li J."/>
            <person name="Zhao F."/>
            <person name="Cao W."/>
        </authorList>
    </citation>
    <scope>NUCLEOTIDE SEQUENCE</scope>
    <source>
        <strain evidence="1">Hyas-2018</strain>
    </source>
</reference>
<dbReference type="EMBL" id="CM023485">
    <property type="protein sequence ID" value="KAH6930930.1"/>
    <property type="molecule type" value="Genomic_DNA"/>
</dbReference>
<keyword evidence="2" id="KW-1185">Reference proteome</keyword>
<proteinExistence type="predicted"/>
<evidence type="ECO:0000313" key="1">
    <source>
        <dbReference type="EMBL" id="KAH6930930.1"/>
    </source>
</evidence>
<name>A0ACB7S8H3_HYAAI</name>
<evidence type="ECO:0000313" key="2">
    <source>
        <dbReference type="Proteomes" id="UP000821845"/>
    </source>
</evidence>
<accession>A0ACB7S8H3</accession>
<organism evidence="1 2">
    <name type="scientific">Hyalomma asiaticum</name>
    <name type="common">Tick</name>
    <dbReference type="NCBI Taxonomy" id="266040"/>
    <lineage>
        <taxon>Eukaryota</taxon>
        <taxon>Metazoa</taxon>
        <taxon>Ecdysozoa</taxon>
        <taxon>Arthropoda</taxon>
        <taxon>Chelicerata</taxon>
        <taxon>Arachnida</taxon>
        <taxon>Acari</taxon>
        <taxon>Parasitiformes</taxon>
        <taxon>Ixodida</taxon>
        <taxon>Ixodoidea</taxon>
        <taxon>Ixodidae</taxon>
        <taxon>Hyalomminae</taxon>
        <taxon>Hyalomma</taxon>
    </lineage>
</organism>
<gene>
    <name evidence="1" type="ORF">HPB50_021032</name>
</gene>
<comment type="caution">
    <text evidence="1">The sequence shown here is derived from an EMBL/GenBank/DDBJ whole genome shotgun (WGS) entry which is preliminary data.</text>
</comment>